<accession>A0ABW1L8V1</accession>
<sequence length="149" mass="16641">MAKISLTLTVIFLLIGLLGCQQKTDKDNASEAVPNSNEGISIKTEKTQYPVSADEIVIIMENNNNSSFNYGLLPSIEKNIDGKWDKISYKKDLAVNAIEQGINSNSKKKESFSLSILKEKLPPGKYRITLTFYNDKNKIILGIPFELVK</sequence>
<dbReference type="InterPro" id="IPR046878">
    <property type="entry name" value="Big_14"/>
</dbReference>
<dbReference type="EMBL" id="JBHSRI010000012">
    <property type="protein sequence ID" value="MFC6039617.1"/>
    <property type="molecule type" value="Genomic_DNA"/>
</dbReference>
<organism evidence="2 3">
    <name type="scientific">Paenisporosarcina macmurdoensis</name>
    <dbReference type="NCBI Taxonomy" id="212659"/>
    <lineage>
        <taxon>Bacteria</taxon>
        <taxon>Bacillati</taxon>
        <taxon>Bacillota</taxon>
        <taxon>Bacilli</taxon>
        <taxon>Bacillales</taxon>
        <taxon>Caryophanaceae</taxon>
        <taxon>Paenisporosarcina</taxon>
    </lineage>
</organism>
<keyword evidence="3" id="KW-1185">Reference proteome</keyword>
<proteinExistence type="predicted"/>
<feature type="domain" description="Bacterial Ig-like" evidence="1">
    <location>
        <begin position="37"/>
        <end position="132"/>
    </location>
</feature>
<gene>
    <name evidence="2" type="ORF">ACFPYN_09315</name>
</gene>
<dbReference type="Proteomes" id="UP001596170">
    <property type="component" value="Unassembled WGS sequence"/>
</dbReference>
<dbReference type="RefSeq" id="WP_377733741.1">
    <property type="nucleotide sequence ID" value="NZ_JBHSRI010000012.1"/>
</dbReference>
<dbReference type="PROSITE" id="PS51257">
    <property type="entry name" value="PROKAR_LIPOPROTEIN"/>
    <property type="match status" value="1"/>
</dbReference>
<dbReference type="Pfam" id="PF20251">
    <property type="entry name" value="Big_14"/>
    <property type="match status" value="1"/>
</dbReference>
<evidence type="ECO:0000259" key="1">
    <source>
        <dbReference type="Pfam" id="PF20251"/>
    </source>
</evidence>
<evidence type="ECO:0000313" key="2">
    <source>
        <dbReference type="EMBL" id="MFC6039617.1"/>
    </source>
</evidence>
<comment type="caution">
    <text evidence="2">The sequence shown here is derived from an EMBL/GenBank/DDBJ whole genome shotgun (WGS) entry which is preliminary data.</text>
</comment>
<protein>
    <submittedName>
        <fullName evidence="2">Immunoglobulin-like domain-containing protein</fullName>
    </submittedName>
</protein>
<evidence type="ECO:0000313" key="3">
    <source>
        <dbReference type="Proteomes" id="UP001596170"/>
    </source>
</evidence>
<name>A0ABW1L8V1_9BACL</name>
<reference evidence="3" key="1">
    <citation type="journal article" date="2019" name="Int. J. Syst. Evol. Microbiol.">
        <title>The Global Catalogue of Microorganisms (GCM) 10K type strain sequencing project: providing services to taxonomists for standard genome sequencing and annotation.</title>
        <authorList>
            <consortium name="The Broad Institute Genomics Platform"/>
            <consortium name="The Broad Institute Genome Sequencing Center for Infectious Disease"/>
            <person name="Wu L."/>
            <person name="Ma J."/>
        </authorList>
    </citation>
    <scope>NUCLEOTIDE SEQUENCE [LARGE SCALE GENOMIC DNA]</scope>
    <source>
        <strain evidence="3">CCUG 54527</strain>
    </source>
</reference>